<dbReference type="EMBL" id="LJKE01000121">
    <property type="protein sequence ID" value="KZD51734.1"/>
    <property type="molecule type" value="Genomic_DNA"/>
</dbReference>
<accession>A0A161TN36</accession>
<evidence type="ECO:0000256" key="1">
    <source>
        <dbReference type="SAM" id="MobiDB-lite"/>
    </source>
</evidence>
<proteinExistence type="predicted"/>
<feature type="compositionally biased region" description="Basic and acidic residues" evidence="1">
    <location>
        <begin position="169"/>
        <end position="186"/>
    </location>
</feature>
<evidence type="ECO:0000313" key="4">
    <source>
        <dbReference type="Proteomes" id="UP000076482"/>
    </source>
</evidence>
<dbReference type="AlphaFoldDB" id="A0A161TN36"/>
<feature type="signal peptide" evidence="2">
    <location>
        <begin position="1"/>
        <end position="27"/>
    </location>
</feature>
<comment type="caution">
    <text evidence="3">The sequence shown here is derived from an EMBL/GenBank/DDBJ whole genome shotgun (WGS) entry which is preliminary data.</text>
</comment>
<protein>
    <recommendedName>
        <fullName evidence="5">Lipoprotein</fullName>
    </recommendedName>
</protein>
<reference evidence="3 4" key="1">
    <citation type="submission" date="2015-09" db="EMBL/GenBank/DDBJ databases">
        <title>Bacillus cereus food isolates.</title>
        <authorList>
            <person name="Boekhorst J."/>
        </authorList>
    </citation>
    <scope>NUCLEOTIDE SEQUENCE [LARGE SCALE GENOMIC DNA]</scope>
    <source>
        <strain evidence="3 4">B4088</strain>
    </source>
</reference>
<evidence type="ECO:0008006" key="5">
    <source>
        <dbReference type="Google" id="ProtNLM"/>
    </source>
</evidence>
<evidence type="ECO:0000256" key="2">
    <source>
        <dbReference type="SAM" id="SignalP"/>
    </source>
</evidence>
<feature type="region of interest" description="Disordered" evidence="1">
    <location>
        <begin position="23"/>
        <end position="46"/>
    </location>
</feature>
<name>A0A161TN36_BACCE</name>
<gene>
    <name evidence="3" type="ORF">B4088_5908</name>
</gene>
<organism evidence="3 4">
    <name type="scientific">Bacillus cereus</name>
    <dbReference type="NCBI Taxonomy" id="1396"/>
    <lineage>
        <taxon>Bacteria</taxon>
        <taxon>Bacillati</taxon>
        <taxon>Bacillota</taxon>
        <taxon>Bacilli</taxon>
        <taxon>Bacillales</taxon>
        <taxon>Bacillaceae</taxon>
        <taxon>Bacillus</taxon>
        <taxon>Bacillus cereus group</taxon>
    </lineage>
</organism>
<feature type="compositionally biased region" description="Polar residues" evidence="1">
    <location>
        <begin position="23"/>
        <end position="40"/>
    </location>
</feature>
<dbReference type="PROSITE" id="PS51257">
    <property type="entry name" value="PROKAR_LIPOPROTEIN"/>
    <property type="match status" value="1"/>
</dbReference>
<dbReference type="PATRIC" id="fig|1396.535.peg.2542"/>
<dbReference type="Proteomes" id="UP000076482">
    <property type="component" value="Unassembled WGS sequence"/>
</dbReference>
<feature type="region of interest" description="Disordered" evidence="1">
    <location>
        <begin position="159"/>
        <end position="186"/>
    </location>
</feature>
<dbReference type="RefSeq" id="WP_063263257.1">
    <property type="nucleotide sequence ID" value="NZ_LJKE01000121.1"/>
</dbReference>
<sequence length="297" mass="33439">MKKIKVIFTLATSLLLLQGCNNTPSKANENTNSTTELQTVQKEKDSLEKTNKELTKKLADLESKTGKEQKTYELDKKLAQKIYSIYTGTPWDNSLEDAGWEFKKNSNTKGTISTNRGGGQVIQVLSNYAIMFEVGGLDAPTISKLKIIDLNTEKVMNEYPDQNANDSTENNKEETTKSSSKVDKEKLKKQLTDKTFVAPSPEESGYKAKEIMAAVEDYLISSKNNPQDYQVDVEGTTDDGNTLLALRQDNHAGAVVVMKRYVLDKNGYIYEYDFIEQKAKDTPLTNIYIRDLLNQRD</sequence>
<keyword evidence="2" id="KW-0732">Signal</keyword>
<evidence type="ECO:0000313" key="3">
    <source>
        <dbReference type="EMBL" id="KZD51734.1"/>
    </source>
</evidence>
<feature type="chain" id="PRO_5007827154" description="Lipoprotein" evidence="2">
    <location>
        <begin position="28"/>
        <end position="297"/>
    </location>
</feature>